<name>A0A9D2IFX8_9FIRM</name>
<comment type="catalytic activity">
    <reaction evidence="1">
        <text>ATP + H2O = ADP + phosphate + H(+)</text>
        <dbReference type="Rhea" id="RHEA:13065"/>
        <dbReference type="ChEBI" id="CHEBI:15377"/>
        <dbReference type="ChEBI" id="CHEBI:15378"/>
        <dbReference type="ChEBI" id="CHEBI:30616"/>
        <dbReference type="ChEBI" id="CHEBI:43474"/>
        <dbReference type="ChEBI" id="CHEBI:456216"/>
    </reaction>
</comment>
<sequence>MDKMSVNTYDLYRDIQKRTKGEIYLGVVGPVRSGKSTFIKRFMDLMVLPQIRDDAERERAVDELPQSAQGKTIMTTEPKFIPKEAAVIPLAEDLPVRIRLIDCVGFLIDGVNGHMEDGNQRMVKTPWMDQEIPFSQAAAMGTEKVIREHATIGIVVTTDGSFTEIPRENYVPAEEKTIEELKSIGKPFVVLLNTPRPYQGESEKLAEALSEKYQVQVLPVNCEQLKKEDINRILQSVLYEFPVNKIEFYIPKWVEMLDISHKVKEAAVKNASGILEKLRLVRDAAGAEFLPEGDEIQTIRLEQVDFATGNVKIRMDVDEKLYYENMSELAGMTISGEYQLISLIRELASVKKEYEKVAEAVRSARQKGYGVVLPSMSDIQIEEPQLIRHGNKYGVKLKASSPSIHMIRANVETEIAPIIGSEDQARDLISYINDTRSQGEGLWETNIFGKSIGELVEDGIDRKISMMDDESQMKLQDTMQKIVNDSNGGIVCIII</sequence>
<comment type="caution">
    <text evidence="6">The sequence shown here is derived from an EMBL/GenBank/DDBJ whole genome shotgun (WGS) entry which is preliminary data.</text>
</comment>
<evidence type="ECO:0000313" key="7">
    <source>
        <dbReference type="Proteomes" id="UP000824024"/>
    </source>
</evidence>
<keyword evidence="2" id="KW-0175">Coiled coil</keyword>
<dbReference type="GO" id="GO:0005737">
    <property type="term" value="C:cytoplasm"/>
    <property type="evidence" value="ECO:0007669"/>
    <property type="project" value="UniProtKB-SubCell"/>
</dbReference>
<evidence type="ECO:0000259" key="4">
    <source>
        <dbReference type="Pfam" id="PF20438"/>
    </source>
</evidence>
<dbReference type="GO" id="GO:0030435">
    <property type="term" value="P:sporulation resulting in formation of a cellular spore"/>
    <property type="evidence" value="ECO:0007669"/>
    <property type="project" value="UniProtKB-KW"/>
</dbReference>
<reference evidence="6" key="1">
    <citation type="journal article" date="2021" name="PeerJ">
        <title>Extensive microbial diversity within the chicken gut microbiome revealed by metagenomics and culture.</title>
        <authorList>
            <person name="Gilroy R."/>
            <person name="Ravi A."/>
            <person name="Getino M."/>
            <person name="Pursley I."/>
            <person name="Horton D.L."/>
            <person name="Alikhan N.F."/>
            <person name="Baker D."/>
            <person name="Gharbi K."/>
            <person name="Hall N."/>
            <person name="Watson M."/>
            <person name="Adriaenssens E.M."/>
            <person name="Foster-Nyarko E."/>
            <person name="Jarju S."/>
            <person name="Secka A."/>
            <person name="Antonio M."/>
            <person name="Oren A."/>
            <person name="Chaudhuri R.R."/>
            <person name="La Ragione R."/>
            <person name="Hildebrand F."/>
            <person name="Pallen M.J."/>
        </authorList>
    </citation>
    <scope>NUCLEOTIDE SEQUENCE</scope>
    <source>
        <strain evidence="6">CHK192-9172</strain>
    </source>
</reference>
<evidence type="ECO:0000313" key="6">
    <source>
        <dbReference type="EMBL" id="HIZ07854.1"/>
    </source>
</evidence>
<evidence type="ECO:0000256" key="1">
    <source>
        <dbReference type="PIRNR" id="PIRNR007466"/>
    </source>
</evidence>
<evidence type="ECO:0000256" key="2">
    <source>
        <dbReference type="SAM" id="Coils"/>
    </source>
</evidence>
<keyword evidence="1" id="KW-0963">Cytoplasm</keyword>
<protein>
    <recommendedName>
        <fullName evidence="1">Stage IV sporulation protein A</fullName>
        <ecNumber evidence="1">3.6.1.-</ecNumber>
    </recommendedName>
    <alternativeName>
        <fullName evidence="1">Coat morphogenetic protein SpoIVA</fullName>
    </alternativeName>
</protein>
<dbReference type="Gene3D" id="3.40.50.300">
    <property type="entry name" value="P-loop containing nucleotide triphosphate hydrolases"/>
    <property type="match status" value="1"/>
</dbReference>
<dbReference type="InterPro" id="IPR046841">
    <property type="entry name" value="SpoIVA_middle"/>
</dbReference>
<dbReference type="InterPro" id="IPR046840">
    <property type="entry name" value="SpoIVA_C"/>
</dbReference>
<dbReference type="GO" id="GO:0005524">
    <property type="term" value="F:ATP binding"/>
    <property type="evidence" value="ECO:0007669"/>
    <property type="project" value="UniProtKB-KW"/>
</dbReference>
<accession>A0A9D2IFX8</accession>
<dbReference type="EMBL" id="DXCH01000218">
    <property type="protein sequence ID" value="HIZ07854.1"/>
    <property type="molecule type" value="Genomic_DNA"/>
</dbReference>
<dbReference type="AlphaFoldDB" id="A0A9D2IFX8"/>
<comment type="function">
    <text evidence="1">ATPase. Has a role at an early stage in the morphogenesis of the spore coat.</text>
</comment>
<dbReference type="SUPFAM" id="SSF52540">
    <property type="entry name" value="P-loop containing nucleoside triphosphate hydrolases"/>
    <property type="match status" value="1"/>
</dbReference>
<dbReference type="GO" id="GO:0016887">
    <property type="term" value="F:ATP hydrolysis activity"/>
    <property type="evidence" value="ECO:0007669"/>
    <property type="project" value="InterPro"/>
</dbReference>
<feature type="domain" description="Stage IV sporulation protein A middle" evidence="4">
    <location>
        <begin position="243"/>
        <end position="420"/>
    </location>
</feature>
<evidence type="ECO:0000259" key="3">
    <source>
        <dbReference type="Pfam" id="PF09547"/>
    </source>
</evidence>
<keyword evidence="1" id="KW-0749">Sporulation</keyword>
<reference evidence="6" key="2">
    <citation type="submission" date="2021-04" db="EMBL/GenBank/DDBJ databases">
        <authorList>
            <person name="Gilroy R."/>
        </authorList>
    </citation>
    <scope>NUCLEOTIDE SEQUENCE</scope>
    <source>
        <strain evidence="6">CHK192-9172</strain>
    </source>
</reference>
<keyword evidence="1" id="KW-0378">Hydrolase</keyword>
<dbReference type="PIRSF" id="PIRSF007466">
    <property type="entry name" value="SpoIVA"/>
    <property type="match status" value="1"/>
</dbReference>
<keyword evidence="1" id="KW-0547">Nucleotide-binding</keyword>
<dbReference type="Pfam" id="PF20439">
    <property type="entry name" value="SpoIVA_C"/>
    <property type="match status" value="1"/>
</dbReference>
<dbReference type="Proteomes" id="UP000824024">
    <property type="component" value="Unassembled WGS sequence"/>
</dbReference>
<dbReference type="InterPro" id="IPR027417">
    <property type="entry name" value="P-loop_NTPase"/>
</dbReference>
<comment type="subcellular location">
    <subcellularLocation>
        <location evidence="1">Cytoplasm</location>
    </subcellularLocation>
</comment>
<evidence type="ECO:0000259" key="5">
    <source>
        <dbReference type="Pfam" id="PF20439"/>
    </source>
</evidence>
<dbReference type="Pfam" id="PF20438">
    <property type="entry name" value="SpoIVA_middle"/>
    <property type="match status" value="1"/>
</dbReference>
<dbReference type="EC" id="3.6.1.-" evidence="1"/>
<feature type="coiled-coil region" evidence="2">
    <location>
        <begin position="340"/>
        <end position="367"/>
    </location>
</feature>
<dbReference type="Pfam" id="PF09547">
    <property type="entry name" value="SpoIVA_ATPase"/>
    <property type="match status" value="1"/>
</dbReference>
<keyword evidence="1" id="KW-0067">ATP-binding</keyword>
<proteinExistence type="predicted"/>
<organism evidence="6 7">
    <name type="scientific">Candidatus Eubacterium avistercoris</name>
    <dbReference type="NCBI Taxonomy" id="2838567"/>
    <lineage>
        <taxon>Bacteria</taxon>
        <taxon>Bacillati</taxon>
        <taxon>Bacillota</taxon>
        <taxon>Clostridia</taxon>
        <taxon>Eubacteriales</taxon>
        <taxon>Eubacteriaceae</taxon>
        <taxon>Eubacterium</taxon>
    </lineage>
</organism>
<gene>
    <name evidence="6" type="primary">spoIVA</name>
    <name evidence="6" type="ORF">IAA08_07965</name>
</gene>
<dbReference type="InterPro" id="IPR046842">
    <property type="entry name" value="SpoIVA_ATPase"/>
</dbReference>
<dbReference type="InterPro" id="IPR014201">
    <property type="entry name" value="Spore_IV_A"/>
</dbReference>
<feature type="domain" description="Sporulation stage IV protein A C-terminal" evidence="5">
    <location>
        <begin position="421"/>
        <end position="495"/>
    </location>
</feature>
<dbReference type="NCBIfam" id="TIGR02836">
    <property type="entry name" value="spore_IV_A"/>
    <property type="match status" value="1"/>
</dbReference>
<feature type="domain" description="Stage IV sporulation protein A ATPase" evidence="3">
    <location>
        <begin position="7"/>
        <end position="242"/>
    </location>
</feature>